<comment type="caution">
    <text evidence="2">The sequence shown here is derived from an EMBL/GenBank/DDBJ whole genome shotgun (WGS) entry which is preliminary data.</text>
</comment>
<feature type="non-terminal residue" evidence="2">
    <location>
        <position position="85"/>
    </location>
</feature>
<evidence type="ECO:0000313" key="3">
    <source>
        <dbReference type="Proteomes" id="UP001302602"/>
    </source>
</evidence>
<feature type="signal peptide" evidence="1">
    <location>
        <begin position="1"/>
        <end position="18"/>
    </location>
</feature>
<protein>
    <submittedName>
        <fullName evidence="2">Uncharacterized protein</fullName>
    </submittedName>
</protein>
<reference evidence="2" key="2">
    <citation type="submission" date="2023-05" db="EMBL/GenBank/DDBJ databases">
        <authorList>
            <consortium name="Lawrence Berkeley National Laboratory"/>
            <person name="Steindorff A."/>
            <person name="Hensen N."/>
            <person name="Bonometti L."/>
            <person name="Westerberg I."/>
            <person name="Brannstrom I.O."/>
            <person name="Guillou S."/>
            <person name="Cros-Aarteil S."/>
            <person name="Calhoun S."/>
            <person name="Haridas S."/>
            <person name="Kuo A."/>
            <person name="Mondo S."/>
            <person name="Pangilinan J."/>
            <person name="Riley R."/>
            <person name="Labutti K."/>
            <person name="Andreopoulos B."/>
            <person name="Lipzen A."/>
            <person name="Chen C."/>
            <person name="Yanf M."/>
            <person name="Daum C."/>
            <person name="Ng V."/>
            <person name="Clum A."/>
            <person name="Ohm R."/>
            <person name="Martin F."/>
            <person name="Silar P."/>
            <person name="Natvig D."/>
            <person name="Lalanne C."/>
            <person name="Gautier V."/>
            <person name="Ament-Velasquez S.L."/>
            <person name="Kruys A."/>
            <person name="Hutchinson M.I."/>
            <person name="Powell A.J."/>
            <person name="Barry K."/>
            <person name="Miller A.N."/>
            <person name="Grigoriev I.V."/>
            <person name="Debuchy R."/>
            <person name="Gladieux P."/>
            <person name="Thoren M.H."/>
            <person name="Johannesson H."/>
        </authorList>
    </citation>
    <scope>NUCLEOTIDE SEQUENCE</scope>
    <source>
        <strain evidence="2">CBS 731.68</strain>
    </source>
</reference>
<keyword evidence="1" id="KW-0732">Signal</keyword>
<dbReference type="EMBL" id="MU853288">
    <property type="protein sequence ID" value="KAK4118064.1"/>
    <property type="molecule type" value="Genomic_DNA"/>
</dbReference>
<dbReference type="RefSeq" id="XP_062641837.1">
    <property type="nucleotide sequence ID" value="XM_062787852.1"/>
</dbReference>
<evidence type="ECO:0000256" key="1">
    <source>
        <dbReference type="SAM" id="SignalP"/>
    </source>
</evidence>
<dbReference type="Proteomes" id="UP001302602">
    <property type="component" value="Unassembled WGS sequence"/>
</dbReference>
<dbReference type="GeneID" id="87824622"/>
<evidence type="ECO:0000313" key="2">
    <source>
        <dbReference type="EMBL" id="KAK4118064.1"/>
    </source>
</evidence>
<reference evidence="2" key="1">
    <citation type="journal article" date="2023" name="Mol. Phylogenet. Evol.">
        <title>Genome-scale phylogeny and comparative genomics of the fungal order Sordariales.</title>
        <authorList>
            <person name="Hensen N."/>
            <person name="Bonometti L."/>
            <person name="Westerberg I."/>
            <person name="Brannstrom I.O."/>
            <person name="Guillou S."/>
            <person name="Cros-Aarteil S."/>
            <person name="Calhoun S."/>
            <person name="Haridas S."/>
            <person name="Kuo A."/>
            <person name="Mondo S."/>
            <person name="Pangilinan J."/>
            <person name="Riley R."/>
            <person name="LaButti K."/>
            <person name="Andreopoulos B."/>
            <person name="Lipzen A."/>
            <person name="Chen C."/>
            <person name="Yan M."/>
            <person name="Daum C."/>
            <person name="Ng V."/>
            <person name="Clum A."/>
            <person name="Steindorff A."/>
            <person name="Ohm R.A."/>
            <person name="Martin F."/>
            <person name="Silar P."/>
            <person name="Natvig D.O."/>
            <person name="Lalanne C."/>
            <person name="Gautier V."/>
            <person name="Ament-Velasquez S.L."/>
            <person name="Kruys A."/>
            <person name="Hutchinson M.I."/>
            <person name="Powell A.J."/>
            <person name="Barry K."/>
            <person name="Miller A.N."/>
            <person name="Grigoriev I.V."/>
            <person name="Debuchy R."/>
            <person name="Gladieux P."/>
            <person name="Hiltunen Thoren M."/>
            <person name="Johannesson H."/>
        </authorList>
    </citation>
    <scope>NUCLEOTIDE SEQUENCE</scope>
    <source>
        <strain evidence="2">CBS 731.68</strain>
    </source>
</reference>
<sequence>MRLFGLALVAALAARASADAMASYTECTLSHCSSHQAVWYTDYDSQDISADEGCRTGASGMREFCVDWGNGRGHFFYGNGPKRCF</sequence>
<organism evidence="2 3">
    <name type="scientific">Parathielavia appendiculata</name>
    <dbReference type="NCBI Taxonomy" id="2587402"/>
    <lineage>
        <taxon>Eukaryota</taxon>
        <taxon>Fungi</taxon>
        <taxon>Dikarya</taxon>
        <taxon>Ascomycota</taxon>
        <taxon>Pezizomycotina</taxon>
        <taxon>Sordariomycetes</taxon>
        <taxon>Sordariomycetidae</taxon>
        <taxon>Sordariales</taxon>
        <taxon>Chaetomiaceae</taxon>
        <taxon>Parathielavia</taxon>
    </lineage>
</organism>
<proteinExistence type="predicted"/>
<dbReference type="AlphaFoldDB" id="A0AAN6TP28"/>
<accession>A0AAN6TP28</accession>
<gene>
    <name evidence="2" type="ORF">N657DRAFT_545558</name>
</gene>
<feature type="chain" id="PRO_5042909110" evidence="1">
    <location>
        <begin position="19"/>
        <end position="85"/>
    </location>
</feature>
<keyword evidence="3" id="KW-1185">Reference proteome</keyword>
<name>A0AAN6TP28_9PEZI</name>